<keyword evidence="2" id="KW-0802">TPR repeat</keyword>
<dbReference type="RefSeq" id="WP_115859408.1">
    <property type="nucleotide sequence ID" value="NZ_QTSU01000002.1"/>
</dbReference>
<evidence type="ECO:0000256" key="1">
    <source>
        <dbReference type="ARBA" id="ARBA00022737"/>
    </source>
</evidence>
<feature type="transmembrane region" description="Helical" evidence="3">
    <location>
        <begin position="173"/>
        <end position="190"/>
    </location>
</feature>
<evidence type="ECO:0000313" key="4">
    <source>
        <dbReference type="EMBL" id="RDZ27031.1"/>
    </source>
</evidence>
<feature type="transmembrane region" description="Helical" evidence="3">
    <location>
        <begin position="219"/>
        <end position="242"/>
    </location>
</feature>
<evidence type="ECO:0000256" key="2">
    <source>
        <dbReference type="ARBA" id="ARBA00022803"/>
    </source>
</evidence>
<evidence type="ECO:0000313" key="5">
    <source>
        <dbReference type="Proteomes" id="UP000264492"/>
    </source>
</evidence>
<dbReference type="Proteomes" id="UP000264492">
    <property type="component" value="Unassembled WGS sequence"/>
</dbReference>
<feature type="transmembrane region" description="Helical" evidence="3">
    <location>
        <begin position="355"/>
        <end position="374"/>
    </location>
</feature>
<sequence length="628" mass="68638">MRQKLPLILLLLLTAAIYWQGLSGPFLFDDGWNFTALFAWAKGKATWQEVVLGNGSLLLARPVAMASFLLTTWLGGVDPFSFKLGNLAVHLACGVLVWAVARRALTEDPRLAMHANALAIVAAAFWLLHPLQVSTVLYAVQRAAQLSTLFVLAAVWTYLIARRQLAQGATRRTAMLLFLLFPLIVVAGLLSKQNAAIAPLLCLVLELAYFRGQSASRAVLWPFFGLSLGLPAVLAAGLLAFAPDKLLGGYAEWGFTLGERLLTQPRALCDYLAMLLIPRSPAMGLYTDDFAVSTGLMAPPSTLAAILALLAISAAAIAVRKRAPTVFAGWFLFLAGHAVESGFLPLEMYYEHRNYLPSAGVMLALVALFAQVGARLRTNVLSTRQLGLLAAGTFGLVLAFATFGRVMVWQKIETVVAQGLRFHPQSLRANFDRAVLALQAQDYATHQLIMQHLLRSPDPRNRLLAQINLITGSCLKNSDADPADLDRLVPALQPQITIFEMSSLQFLADTTQSRGCGRISNSRLAANLLQLTDATPNQADSAMPKWRTRYMAADLYAMDRDFAKSEALAASLWEPSGHDIQVGLLLAWSQAKQGKREQAQRMIETLDATIKPYDSKQRRELAMVRSAL</sequence>
<keyword evidence="3" id="KW-0472">Membrane</keyword>
<reference evidence="4 5" key="1">
    <citation type="submission" date="2018-08" db="EMBL/GenBank/DDBJ databases">
        <title>Lysobacter sp. zong2l5, whole genome shotgun sequence.</title>
        <authorList>
            <person name="Zhang X."/>
            <person name="Feng G."/>
            <person name="Zhu H."/>
        </authorList>
    </citation>
    <scope>NUCLEOTIDE SEQUENCE [LARGE SCALE GENOMIC DNA]</scope>
    <source>
        <strain evidence="5">zong2l5</strain>
    </source>
</reference>
<accession>A0A371JZD6</accession>
<feature type="transmembrane region" description="Helical" evidence="3">
    <location>
        <begin position="386"/>
        <end position="408"/>
    </location>
</feature>
<gene>
    <name evidence="4" type="ORF">DX914_12220</name>
</gene>
<feature type="transmembrane region" description="Helical" evidence="3">
    <location>
        <begin position="113"/>
        <end position="131"/>
    </location>
</feature>
<feature type="transmembrane region" description="Helical" evidence="3">
    <location>
        <begin position="196"/>
        <end position="212"/>
    </location>
</feature>
<keyword evidence="5" id="KW-1185">Reference proteome</keyword>
<evidence type="ECO:0000256" key="3">
    <source>
        <dbReference type="SAM" id="Phobius"/>
    </source>
</evidence>
<protein>
    <recommendedName>
        <fullName evidence="6">Tetratricopeptide repeat protein</fullName>
    </recommendedName>
</protein>
<comment type="caution">
    <text evidence="4">The sequence shown here is derived from an EMBL/GenBank/DDBJ whole genome shotgun (WGS) entry which is preliminary data.</text>
</comment>
<name>A0A371JZD6_9GAMM</name>
<dbReference type="PANTHER" id="PTHR44227:SF3">
    <property type="entry name" value="PROTEIN O-MANNOSYL-TRANSFERASE TMTC4"/>
    <property type="match status" value="1"/>
</dbReference>
<dbReference type="InterPro" id="IPR052346">
    <property type="entry name" value="O-mannosyl-transferase_TMTC"/>
</dbReference>
<keyword evidence="3" id="KW-0812">Transmembrane</keyword>
<feature type="transmembrane region" description="Helical" evidence="3">
    <location>
        <begin position="302"/>
        <end position="319"/>
    </location>
</feature>
<dbReference type="OrthoDB" id="8566379at2"/>
<dbReference type="EMBL" id="QTSU01000002">
    <property type="protein sequence ID" value="RDZ27031.1"/>
    <property type="molecule type" value="Genomic_DNA"/>
</dbReference>
<feature type="transmembrane region" description="Helical" evidence="3">
    <location>
        <begin position="143"/>
        <end position="161"/>
    </location>
</feature>
<dbReference type="AlphaFoldDB" id="A0A371JZD6"/>
<keyword evidence="3" id="KW-1133">Transmembrane helix</keyword>
<feature type="transmembrane region" description="Helical" evidence="3">
    <location>
        <begin position="326"/>
        <end position="343"/>
    </location>
</feature>
<organism evidence="4 5">
    <name type="scientific">Lysobacter silvisoli</name>
    <dbReference type="NCBI Taxonomy" id="2293254"/>
    <lineage>
        <taxon>Bacteria</taxon>
        <taxon>Pseudomonadati</taxon>
        <taxon>Pseudomonadota</taxon>
        <taxon>Gammaproteobacteria</taxon>
        <taxon>Lysobacterales</taxon>
        <taxon>Lysobacteraceae</taxon>
        <taxon>Lysobacter</taxon>
    </lineage>
</organism>
<proteinExistence type="predicted"/>
<dbReference type="PANTHER" id="PTHR44227">
    <property type="match status" value="1"/>
</dbReference>
<evidence type="ECO:0008006" key="6">
    <source>
        <dbReference type="Google" id="ProtNLM"/>
    </source>
</evidence>
<keyword evidence="1" id="KW-0677">Repeat</keyword>
<feature type="transmembrane region" description="Helical" evidence="3">
    <location>
        <begin position="80"/>
        <end position="101"/>
    </location>
</feature>